<dbReference type="PANTHER" id="PTHR45754">
    <property type="entry name" value="METHYLENETETRAHYDROFOLATE REDUCTASE"/>
    <property type="match status" value="1"/>
</dbReference>
<dbReference type="CDD" id="cd00537">
    <property type="entry name" value="MTHFR"/>
    <property type="match status" value="1"/>
</dbReference>
<dbReference type="EMBL" id="JAYFUM010000008">
    <property type="protein sequence ID" value="MEA5139026.1"/>
    <property type="molecule type" value="Genomic_DNA"/>
</dbReference>
<evidence type="ECO:0000256" key="11">
    <source>
        <dbReference type="ARBA" id="ARBA00048628"/>
    </source>
</evidence>
<evidence type="ECO:0000256" key="2">
    <source>
        <dbReference type="ARBA" id="ARBA00004777"/>
    </source>
</evidence>
<proteinExistence type="inferred from homology"/>
<comment type="catalytic activity">
    <reaction evidence="11">
        <text>(6S)-5-methyl-5,6,7,8-tetrahydrofolate + NAD(+) = (6R)-5,10-methylene-5,6,7,8-tetrahydrofolate + NADH + H(+)</text>
        <dbReference type="Rhea" id="RHEA:19821"/>
        <dbReference type="ChEBI" id="CHEBI:15378"/>
        <dbReference type="ChEBI" id="CHEBI:15636"/>
        <dbReference type="ChEBI" id="CHEBI:18608"/>
        <dbReference type="ChEBI" id="CHEBI:57540"/>
        <dbReference type="ChEBI" id="CHEBI:57945"/>
        <dbReference type="EC" id="1.5.1.54"/>
    </reaction>
    <physiologicalReaction direction="right-to-left" evidence="11">
        <dbReference type="Rhea" id="RHEA:19823"/>
    </physiologicalReaction>
</comment>
<sequence>MTKITQYIEQAKGKTLFSIEIIPPVKGENIQSLMSNIEPLMEFKPPFIEVTYHREEFLEKIVNGKIERIPIRKRPGTVGICASLMNRFKVDAVPHVICGGFTKEETEDFLFDLHYLGIDNVLVLRGDPVKGNAAFTPEKGGHAYASELLEQVVKMNQGVLLHEETQSAPTNFCIGVAGYPEKHFEAPNFSTDFAYLKKKVELGADYIVTQMFFDNQKYFDFVAKCRAAGITVPIIPGLKPLATKKQLTVLPRIFHLDLPEDLVKAVESCKTDKEVKQVGVEWCIAQCKELMAFEAPILHFYTMSKSESTKKIAEAIF</sequence>
<dbReference type="Proteomes" id="UP001302949">
    <property type="component" value="Unassembled WGS sequence"/>
</dbReference>
<comment type="similarity">
    <text evidence="3 12">Belongs to the methylenetetrahydrofolate reductase family.</text>
</comment>
<keyword evidence="6 12" id="KW-0274">FAD</keyword>
<evidence type="ECO:0000256" key="10">
    <source>
        <dbReference type="ARBA" id="ARBA00034478"/>
    </source>
</evidence>
<evidence type="ECO:0000256" key="3">
    <source>
        <dbReference type="ARBA" id="ARBA00006743"/>
    </source>
</evidence>
<gene>
    <name evidence="13" type="primary">metF</name>
    <name evidence="13" type="ORF">VB248_07770</name>
</gene>
<comment type="cofactor">
    <cofactor evidence="1 12">
        <name>FAD</name>
        <dbReference type="ChEBI" id="CHEBI:57692"/>
    </cofactor>
</comment>
<evidence type="ECO:0000256" key="7">
    <source>
        <dbReference type="ARBA" id="ARBA00023002"/>
    </source>
</evidence>
<evidence type="ECO:0000256" key="5">
    <source>
        <dbReference type="ARBA" id="ARBA00022630"/>
    </source>
</evidence>
<evidence type="ECO:0000256" key="4">
    <source>
        <dbReference type="ARBA" id="ARBA00022605"/>
    </source>
</evidence>
<keyword evidence="9" id="KW-0486">Methionine biosynthesis</keyword>
<dbReference type="InterPro" id="IPR029041">
    <property type="entry name" value="FAD-linked_oxidoreductase-like"/>
</dbReference>
<protein>
    <recommendedName>
        <fullName evidence="12">Methylenetetrahydrofolate reductase</fullName>
        <ecNumber evidence="12">1.5.1.54</ecNumber>
    </recommendedName>
</protein>
<dbReference type="EC" id="1.5.1.54" evidence="12"/>
<dbReference type="Gene3D" id="3.20.20.220">
    <property type="match status" value="1"/>
</dbReference>
<dbReference type="Pfam" id="PF02219">
    <property type="entry name" value="MTHFR"/>
    <property type="match status" value="1"/>
</dbReference>
<keyword evidence="4" id="KW-0028">Amino-acid biosynthesis</keyword>
<evidence type="ECO:0000256" key="6">
    <source>
        <dbReference type="ARBA" id="ARBA00022827"/>
    </source>
</evidence>
<dbReference type="InterPro" id="IPR004620">
    <property type="entry name" value="MTHF_reductase_bac"/>
</dbReference>
<comment type="pathway">
    <text evidence="10">Amino-acid biosynthesis; L-methionine biosynthesis via de novo pathway.</text>
</comment>
<evidence type="ECO:0000256" key="8">
    <source>
        <dbReference type="ARBA" id="ARBA00023027"/>
    </source>
</evidence>
<evidence type="ECO:0000256" key="12">
    <source>
        <dbReference type="RuleBase" id="RU003862"/>
    </source>
</evidence>
<keyword evidence="14" id="KW-1185">Reference proteome</keyword>
<reference evidence="13 14" key="1">
    <citation type="submission" date="2023-12" db="EMBL/GenBank/DDBJ databases">
        <title>Novel species of the genus Arcicella isolated from rivers.</title>
        <authorList>
            <person name="Lu H."/>
        </authorList>
    </citation>
    <scope>NUCLEOTIDE SEQUENCE [LARGE SCALE GENOMIC DNA]</scope>
    <source>
        <strain evidence="13 14">KCTC 23307</strain>
    </source>
</reference>
<dbReference type="GO" id="GO:0004489">
    <property type="term" value="F:methylenetetrahydrofolate reductase [NAD(P)H] activity"/>
    <property type="evidence" value="ECO:0007669"/>
    <property type="project" value="UniProtKB-EC"/>
</dbReference>
<evidence type="ECO:0000313" key="14">
    <source>
        <dbReference type="Proteomes" id="UP001302949"/>
    </source>
</evidence>
<comment type="caution">
    <text evidence="13">The sequence shown here is derived from an EMBL/GenBank/DDBJ whole genome shotgun (WGS) entry which is preliminary data.</text>
</comment>
<evidence type="ECO:0000313" key="13">
    <source>
        <dbReference type="EMBL" id="MEA5139026.1"/>
    </source>
</evidence>
<name>A0ABU5Q850_9BACT</name>
<evidence type="ECO:0000256" key="9">
    <source>
        <dbReference type="ARBA" id="ARBA00023167"/>
    </source>
</evidence>
<organism evidence="13 14">
    <name type="scientific">Arcicella rigui</name>
    <dbReference type="NCBI Taxonomy" id="797020"/>
    <lineage>
        <taxon>Bacteria</taxon>
        <taxon>Pseudomonadati</taxon>
        <taxon>Bacteroidota</taxon>
        <taxon>Cytophagia</taxon>
        <taxon>Cytophagales</taxon>
        <taxon>Flectobacillaceae</taxon>
        <taxon>Arcicella</taxon>
    </lineage>
</organism>
<dbReference type="RefSeq" id="WP_323296188.1">
    <property type="nucleotide sequence ID" value="NZ_JAYFUM010000008.1"/>
</dbReference>
<keyword evidence="8" id="KW-0520">NAD</keyword>
<dbReference type="InterPro" id="IPR003171">
    <property type="entry name" value="Mehydrof_redctse-like"/>
</dbReference>
<evidence type="ECO:0000256" key="1">
    <source>
        <dbReference type="ARBA" id="ARBA00001974"/>
    </source>
</evidence>
<dbReference type="NCBIfam" id="TIGR00676">
    <property type="entry name" value="fadh2"/>
    <property type="match status" value="1"/>
</dbReference>
<dbReference type="SUPFAM" id="SSF51730">
    <property type="entry name" value="FAD-linked oxidoreductase"/>
    <property type="match status" value="1"/>
</dbReference>
<dbReference type="PANTHER" id="PTHR45754:SF3">
    <property type="entry name" value="METHYLENETETRAHYDROFOLATE REDUCTASE (NADPH)"/>
    <property type="match status" value="1"/>
</dbReference>
<keyword evidence="7 12" id="KW-0560">Oxidoreductase</keyword>
<accession>A0ABU5Q850</accession>
<keyword evidence="5 12" id="KW-0285">Flavoprotein</keyword>
<comment type="pathway">
    <text evidence="2 12">One-carbon metabolism; tetrahydrofolate interconversion.</text>
</comment>